<keyword evidence="2" id="KW-0812">Transmembrane</keyword>
<proteinExistence type="inferred from homology"/>
<dbReference type="EMBL" id="MFLK01000030">
    <property type="protein sequence ID" value="OGG65779.1"/>
    <property type="molecule type" value="Genomic_DNA"/>
</dbReference>
<dbReference type="InterPro" id="IPR058627">
    <property type="entry name" value="MdtA-like_C"/>
</dbReference>
<dbReference type="SUPFAM" id="SSF111369">
    <property type="entry name" value="HlyD-like secretion proteins"/>
    <property type="match status" value="2"/>
</dbReference>
<gene>
    <name evidence="4" type="ORF">A3D71_01775</name>
</gene>
<dbReference type="Gene3D" id="1.10.287.470">
    <property type="entry name" value="Helix hairpin bin"/>
    <property type="match status" value="2"/>
</dbReference>
<dbReference type="Proteomes" id="UP000177652">
    <property type="component" value="Unassembled WGS sequence"/>
</dbReference>
<dbReference type="PANTHER" id="PTHR30469">
    <property type="entry name" value="MULTIDRUG RESISTANCE PROTEIN MDTA"/>
    <property type="match status" value="1"/>
</dbReference>
<dbReference type="GO" id="GO:0015562">
    <property type="term" value="F:efflux transmembrane transporter activity"/>
    <property type="evidence" value="ECO:0007669"/>
    <property type="project" value="TreeGrafter"/>
</dbReference>
<evidence type="ECO:0000313" key="4">
    <source>
        <dbReference type="EMBL" id="OGG65779.1"/>
    </source>
</evidence>
<dbReference type="Gene3D" id="2.40.50.100">
    <property type="match status" value="2"/>
</dbReference>
<dbReference type="Gene3D" id="2.40.30.170">
    <property type="match status" value="1"/>
</dbReference>
<evidence type="ECO:0000259" key="3">
    <source>
        <dbReference type="Pfam" id="PF25967"/>
    </source>
</evidence>
<protein>
    <recommendedName>
        <fullName evidence="3">Multidrug resistance protein MdtA-like C-terminal permuted SH3 domain-containing protein</fullName>
    </recommendedName>
</protein>
<keyword evidence="2" id="KW-0472">Membrane</keyword>
<dbReference type="STRING" id="1798497.A3D71_01775"/>
<dbReference type="Pfam" id="PF25967">
    <property type="entry name" value="RND-MFP_C"/>
    <property type="match status" value="1"/>
</dbReference>
<keyword evidence="2" id="KW-1133">Transmembrane helix</keyword>
<dbReference type="PANTHER" id="PTHR30469:SF15">
    <property type="entry name" value="HLYD FAMILY OF SECRETION PROTEINS"/>
    <property type="match status" value="1"/>
</dbReference>
<name>A0A1F6DWG7_9BACT</name>
<accession>A0A1F6DWG7</accession>
<dbReference type="Gene3D" id="2.40.420.20">
    <property type="match status" value="1"/>
</dbReference>
<feature type="transmembrane region" description="Helical" evidence="2">
    <location>
        <begin position="30"/>
        <end position="50"/>
    </location>
</feature>
<evidence type="ECO:0000256" key="1">
    <source>
        <dbReference type="ARBA" id="ARBA00009477"/>
    </source>
</evidence>
<comment type="caution">
    <text evidence="4">The sequence shown here is derived from an EMBL/GenBank/DDBJ whole genome shotgun (WGS) entry which is preliminary data.</text>
</comment>
<comment type="similarity">
    <text evidence="1">Belongs to the membrane fusion protein (MFP) (TC 8.A.1) family.</text>
</comment>
<dbReference type="AlphaFoldDB" id="A0A1F6DWG7"/>
<evidence type="ECO:0000256" key="2">
    <source>
        <dbReference type="SAM" id="Phobius"/>
    </source>
</evidence>
<dbReference type="GO" id="GO:1990281">
    <property type="term" value="C:efflux pump complex"/>
    <property type="evidence" value="ECO:0007669"/>
    <property type="project" value="TreeGrafter"/>
</dbReference>
<dbReference type="InterPro" id="IPR006143">
    <property type="entry name" value="RND_pump_MFP"/>
</dbReference>
<evidence type="ECO:0000313" key="5">
    <source>
        <dbReference type="Proteomes" id="UP000177652"/>
    </source>
</evidence>
<dbReference type="NCBIfam" id="TIGR01730">
    <property type="entry name" value="RND_mfp"/>
    <property type="match status" value="1"/>
</dbReference>
<feature type="domain" description="Multidrug resistance protein MdtA-like C-terminal permuted SH3" evidence="3">
    <location>
        <begin position="484"/>
        <end position="538"/>
    </location>
</feature>
<sequence>MHPKMLIIKAVLLIRGGGPRALRLASQVGWWKVGTGIAVLVLGTGAVVFISGGSESEAAPVIQIRSVEVKSVAELSSQTSPLSLVGSVTSQSEATVRAEKSGQVTRVNTSLGAGISVGAVAAEIENASERAAVLQAEGGLDAAQANLAKVQGGVRDEQRSILEANVTAATAALESARSSALSTLLSAYATMDSGILATTDKLFTNPGKTGSKFNIVTSDSRLTIEIETTRDVLTPYLAREAAISDSLTASSDLATEIATTQTEVRAARNFLDLIVSALNKAIPSPAASSAQIATYLAEATAVRTSLTSTLSALSGATQNLSASQSALDVARKNLEQGVTGGQPEDVAAARAAVKQAQGGLAAARANLEKTIIRAPISGTINSFSLKRGDYVQMTAPVLTVANNGSLEVVTYISENNAREVSVGQPVTIEKASGVVTRIAPALDPVTKKIEVRIGVNNPKGLINGQSVLVSIVRTRSVSGDATRITIPIAAVKVEAERTTVFTLDVNVLVAHEVTLGALLGERVVISGGLTFDMRIVVDARGLREGEKVEVSAGGGSSSGGK</sequence>
<reference evidence="4 5" key="1">
    <citation type="journal article" date="2016" name="Nat. Commun.">
        <title>Thousands of microbial genomes shed light on interconnected biogeochemical processes in an aquifer system.</title>
        <authorList>
            <person name="Anantharaman K."/>
            <person name="Brown C.T."/>
            <person name="Hug L.A."/>
            <person name="Sharon I."/>
            <person name="Castelle C.J."/>
            <person name="Probst A.J."/>
            <person name="Thomas B.C."/>
            <person name="Singh A."/>
            <person name="Wilkins M.J."/>
            <person name="Karaoz U."/>
            <person name="Brodie E.L."/>
            <person name="Williams K.H."/>
            <person name="Hubbard S.S."/>
            <person name="Banfield J.F."/>
        </authorList>
    </citation>
    <scope>NUCLEOTIDE SEQUENCE [LARGE SCALE GENOMIC DNA]</scope>
</reference>
<organism evidence="4 5">
    <name type="scientific">Candidatus Kaiserbacteria bacterium RIFCSPHIGHO2_02_FULL_55_20</name>
    <dbReference type="NCBI Taxonomy" id="1798497"/>
    <lineage>
        <taxon>Bacteria</taxon>
        <taxon>Candidatus Kaiseribacteriota</taxon>
    </lineage>
</organism>